<dbReference type="EMBL" id="JARPTC010000017">
    <property type="protein sequence ID" value="MDO7787898.1"/>
    <property type="molecule type" value="Genomic_DNA"/>
</dbReference>
<reference evidence="1" key="1">
    <citation type="journal article" date="2023" name="J. Hazard. Mater.">
        <title>Anaerobic biodegradation of pyrene and benzo[a]pyrene by a new sulfate-reducing Desulforamulus aquiferis strain DSA.</title>
        <authorList>
            <person name="Zhang Z."/>
            <person name="Sun J."/>
            <person name="Gong X."/>
            <person name="Wang C."/>
            <person name="Wang H."/>
        </authorList>
    </citation>
    <scope>NUCLEOTIDE SEQUENCE</scope>
    <source>
        <strain evidence="1">DSA</strain>
    </source>
</reference>
<comment type="caution">
    <text evidence="1">The sequence shown here is derived from an EMBL/GenBank/DDBJ whole genome shotgun (WGS) entry which is preliminary data.</text>
</comment>
<dbReference type="Proteomes" id="UP001172911">
    <property type="component" value="Unassembled WGS sequence"/>
</dbReference>
<proteinExistence type="predicted"/>
<evidence type="ECO:0000313" key="1">
    <source>
        <dbReference type="EMBL" id="MDO7787898.1"/>
    </source>
</evidence>
<accession>A0AAW7ZDW7</accession>
<sequence>MKKAVFMGSVRDFRTFLNTMRSWVNLSLITIHHWTNFSLSKGSARVDTTDLNKEAV</sequence>
<dbReference type="RefSeq" id="WP_304543338.1">
    <property type="nucleotide sequence ID" value="NZ_JARPTC010000017.1"/>
</dbReference>
<name>A0AAW7ZDW7_9FIRM</name>
<organism evidence="1 2">
    <name type="scientific">Desulforamulus aquiferis</name>
    <dbReference type="NCBI Taxonomy" id="1397668"/>
    <lineage>
        <taxon>Bacteria</taxon>
        <taxon>Bacillati</taxon>
        <taxon>Bacillota</taxon>
        <taxon>Clostridia</taxon>
        <taxon>Eubacteriales</taxon>
        <taxon>Peptococcaceae</taxon>
        <taxon>Desulforamulus</taxon>
    </lineage>
</organism>
<evidence type="ECO:0000313" key="2">
    <source>
        <dbReference type="Proteomes" id="UP001172911"/>
    </source>
</evidence>
<reference evidence="1" key="2">
    <citation type="submission" date="2023-03" db="EMBL/GenBank/DDBJ databases">
        <authorList>
            <person name="Zhang Z."/>
        </authorList>
    </citation>
    <scope>NUCLEOTIDE SEQUENCE</scope>
    <source>
        <strain evidence="1">DSA</strain>
    </source>
</reference>
<protein>
    <submittedName>
        <fullName evidence="1">Uncharacterized protein</fullName>
    </submittedName>
</protein>
<gene>
    <name evidence="1" type="ORF">P6N53_11765</name>
</gene>
<dbReference type="AlphaFoldDB" id="A0AAW7ZDW7"/>
<keyword evidence="2" id="KW-1185">Reference proteome</keyword>